<evidence type="ECO:0000313" key="1">
    <source>
        <dbReference type="EMBL" id="EKK00863.1"/>
    </source>
</evidence>
<proteinExistence type="predicted"/>
<evidence type="ECO:0000313" key="2">
    <source>
        <dbReference type="Proteomes" id="UP000007993"/>
    </source>
</evidence>
<organism evidence="1 2">
    <name type="scientific">Rhodopirellula baltica SH28</name>
    <dbReference type="NCBI Taxonomy" id="993517"/>
    <lineage>
        <taxon>Bacteria</taxon>
        <taxon>Pseudomonadati</taxon>
        <taxon>Planctomycetota</taxon>
        <taxon>Planctomycetia</taxon>
        <taxon>Pirellulales</taxon>
        <taxon>Pirellulaceae</taxon>
        <taxon>Rhodopirellula</taxon>
    </lineage>
</organism>
<dbReference type="Proteomes" id="UP000007993">
    <property type="component" value="Unassembled WGS sequence"/>
</dbReference>
<gene>
    <name evidence="1" type="ORF">RBSH_03890</name>
</gene>
<protein>
    <submittedName>
        <fullName evidence="1">Uncharacterized protein</fullName>
    </submittedName>
</protein>
<dbReference type="EMBL" id="AMCW01000112">
    <property type="protein sequence ID" value="EKK00863.1"/>
    <property type="molecule type" value="Genomic_DNA"/>
</dbReference>
<comment type="caution">
    <text evidence="1">The sequence shown here is derived from an EMBL/GenBank/DDBJ whole genome shotgun (WGS) entry which is preliminary data.</text>
</comment>
<accession>K5DEI3</accession>
<reference evidence="1 2" key="1">
    <citation type="journal article" date="2013" name="Mar. Genomics">
        <title>Expression of sulfatases in Rhodopirellula baltica and the diversity of sulfatases in the genus Rhodopirellula.</title>
        <authorList>
            <person name="Wegner C.E."/>
            <person name="Richter-Heitmann T."/>
            <person name="Klindworth A."/>
            <person name="Klockow C."/>
            <person name="Richter M."/>
            <person name="Achstetter T."/>
            <person name="Glockner F.O."/>
            <person name="Harder J."/>
        </authorList>
    </citation>
    <scope>NUCLEOTIDE SEQUENCE [LARGE SCALE GENOMIC DNA]</scope>
    <source>
        <strain evidence="1 2">SH28</strain>
    </source>
</reference>
<name>K5DEI3_RHOBT</name>
<dbReference type="AlphaFoldDB" id="K5DEI3"/>
<sequence length="75" mass="8442">MQTSIWRTVESNRYAFVSLSESIRTALHNNFLSAAERPHFRQTNSADRICSANNGKAAARVDLSHLQIDFLGSFD</sequence>